<dbReference type="AlphaFoldDB" id="A0A0A2ERY7"/>
<keyword evidence="2" id="KW-1185">Reference proteome</keyword>
<evidence type="ECO:0000313" key="1">
    <source>
        <dbReference type="EMBL" id="KGN80260.1"/>
    </source>
</evidence>
<proteinExistence type="predicted"/>
<name>A0A0A2ERY7_PORCN</name>
<evidence type="ECO:0008006" key="3">
    <source>
        <dbReference type="Google" id="ProtNLM"/>
    </source>
</evidence>
<evidence type="ECO:0000313" key="2">
    <source>
        <dbReference type="Proteomes" id="UP000030125"/>
    </source>
</evidence>
<dbReference type="Gene3D" id="3.40.50.450">
    <property type="match status" value="1"/>
</dbReference>
<dbReference type="eggNOG" id="COG1611">
    <property type="taxonomic scope" value="Bacteria"/>
</dbReference>
<comment type="caution">
    <text evidence="1">The sequence shown here is derived from an EMBL/GenBank/DDBJ whole genome shotgun (WGS) entry which is preliminary data.</text>
</comment>
<accession>A0A0A2ERY7</accession>
<organism evidence="1 2">
    <name type="scientific">Porphyromonas cangingivalis</name>
    <dbReference type="NCBI Taxonomy" id="36874"/>
    <lineage>
        <taxon>Bacteria</taxon>
        <taxon>Pseudomonadati</taxon>
        <taxon>Bacteroidota</taxon>
        <taxon>Bacteroidia</taxon>
        <taxon>Bacteroidales</taxon>
        <taxon>Porphyromonadaceae</taxon>
        <taxon>Porphyromonas</taxon>
    </lineage>
</organism>
<reference evidence="1 2" key="1">
    <citation type="submission" date="2014-08" db="EMBL/GenBank/DDBJ databases">
        <title>Porphyromonas cangingivalis strain:COT-109_OH1386 Genome sequencing.</title>
        <authorList>
            <person name="Wallis C."/>
            <person name="Deusch O."/>
            <person name="O'Flynn C."/>
            <person name="Davis I."/>
            <person name="Jospin G."/>
            <person name="Darling A.E."/>
            <person name="Coil D.A."/>
            <person name="Alexiev A."/>
            <person name="Horsfall A."/>
            <person name="Kirkwood N."/>
            <person name="Harris S."/>
            <person name="Eisen J.A."/>
        </authorList>
    </citation>
    <scope>NUCLEOTIDE SEQUENCE [LARGE SCALE GENOMIC DNA]</scope>
    <source>
        <strain evidence="2">COT-109 OH1386</strain>
    </source>
</reference>
<dbReference type="PANTHER" id="PTHR43393:SF3">
    <property type="entry name" value="LYSINE DECARBOXYLASE-LIKE PROTEIN"/>
    <property type="match status" value="1"/>
</dbReference>
<dbReference type="EMBL" id="JQJD01000043">
    <property type="protein sequence ID" value="KGN80260.1"/>
    <property type="molecule type" value="Genomic_DNA"/>
</dbReference>
<sequence length="371" mass="41625">MILYETIETLRKAMAVGEMTAVAVQGIDFGAIEDEVMTVRWVDCLFLGCEMPPRVSCYLSTDNYVFPRLDVPFKTYPKTLYDGASLYEGYRRGLPESYQDSYDKRVYDYYKGSERKPSIKDSLAQTLHDHSITENLNDFLSPYPVHKIVAIMGGHSAARTDGMYRQVVLLSKRLTELGYLLLSGGGPGAMEATHLGAWLAGHSEEVVEEALGILSSAPKYSDEGWLETALEVMHRFPSPQYFSLGIPTWHYGHELATPFATHIAKYFANSIREEGLLALAKGGVIFSPGSAGTMQEIFQDLAQNHYVSYEISSPMIFLGKDYWTHERPIYPLLEGMSAEGKINGILLSITDDNDEVISTIRSFTDECEEWR</sequence>
<dbReference type="InterPro" id="IPR052341">
    <property type="entry name" value="LOG_family_nucleotidases"/>
</dbReference>
<gene>
    <name evidence="1" type="ORF">HQ35_06105</name>
</gene>
<dbReference type="GO" id="GO:0005829">
    <property type="term" value="C:cytosol"/>
    <property type="evidence" value="ECO:0007669"/>
    <property type="project" value="TreeGrafter"/>
</dbReference>
<dbReference type="Proteomes" id="UP000030125">
    <property type="component" value="Unassembled WGS sequence"/>
</dbReference>
<dbReference type="PANTHER" id="PTHR43393">
    <property type="entry name" value="CYTOKININ RIBOSIDE 5'-MONOPHOSPHATE PHOSPHORIBOHYDROLASE"/>
    <property type="match status" value="1"/>
</dbReference>
<protein>
    <recommendedName>
        <fullName evidence="3">Rossmann fold nucleotide-binding protein</fullName>
    </recommendedName>
</protein>
<dbReference type="SUPFAM" id="SSF102405">
    <property type="entry name" value="MCP/YpsA-like"/>
    <property type="match status" value="1"/>
</dbReference>
<dbReference type="STRING" id="36874.HQ34_00820"/>